<keyword evidence="1 2" id="KW-0238">DNA-binding</keyword>
<dbReference type="PANTHER" id="PTHR10302">
    <property type="entry name" value="SINGLE-STRANDED DNA-BINDING PROTEIN"/>
    <property type="match status" value="1"/>
</dbReference>
<dbReference type="PIRSF" id="PIRSF002070">
    <property type="entry name" value="SSB"/>
    <property type="match status" value="1"/>
</dbReference>
<dbReference type="NCBIfam" id="TIGR00621">
    <property type="entry name" value="ssb"/>
    <property type="match status" value="1"/>
</dbReference>
<keyword evidence="5" id="KW-1185">Reference proteome</keyword>
<evidence type="ECO:0000313" key="5">
    <source>
        <dbReference type="Proteomes" id="UP000707138"/>
    </source>
</evidence>
<name>A0ABS2GCJ5_9FIRM</name>
<dbReference type="PROSITE" id="PS50935">
    <property type="entry name" value="SSB"/>
    <property type="match status" value="1"/>
</dbReference>
<dbReference type="EMBL" id="JACJLA010000001">
    <property type="protein sequence ID" value="MBM6911859.1"/>
    <property type="molecule type" value="Genomic_DNA"/>
</dbReference>
<dbReference type="GO" id="GO:0003677">
    <property type="term" value="F:DNA binding"/>
    <property type="evidence" value="ECO:0007669"/>
    <property type="project" value="UniProtKB-KW"/>
</dbReference>
<dbReference type="CDD" id="cd04496">
    <property type="entry name" value="SSB_OBF"/>
    <property type="match status" value="1"/>
</dbReference>
<comment type="caution">
    <text evidence="4">The sequence shown here is derived from an EMBL/GenBank/DDBJ whole genome shotgun (WGS) entry which is preliminary data.</text>
</comment>
<dbReference type="Pfam" id="PF00436">
    <property type="entry name" value="SSB"/>
    <property type="match status" value="1"/>
</dbReference>
<evidence type="ECO:0000313" key="4">
    <source>
        <dbReference type="EMBL" id="MBM6911859.1"/>
    </source>
</evidence>
<sequence>MNQVRLEGNVVRDIEVRVSENGKQYTIFSLAAGTPVFDKEKQAWKTRHPVFADCIAWGETAETLAEFRKGERIAVEGHLIKRKYKPKNFDKEIYQTQVVVTKVYKKLKPPQGANWDEFASADDIISETL</sequence>
<dbReference type="Gene3D" id="2.40.50.140">
    <property type="entry name" value="Nucleic acid-binding proteins"/>
    <property type="match status" value="1"/>
</dbReference>
<accession>A0ABS2GCJ5</accession>
<evidence type="ECO:0000256" key="1">
    <source>
        <dbReference type="ARBA" id="ARBA00023125"/>
    </source>
</evidence>
<dbReference type="InterPro" id="IPR011344">
    <property type="entry name" value="ssDNA-bd"/>
</dbReference>
<dbReference type="InterPro" id="IPR012340">
    <property type="entry name" value="NA-bd_OB-fold"/>
</dbReference>
<dbReference type="RefSeq" id="WP_205087177.1">
    <property type="nucleotide sequence ID" value="NZ_JACJLA010000001.1"/>
</dbReference>
<dbReference type="Proteomes" id="UP000707138">
    <property type="component" value="Unassembled WGS sequence"/>
</dbReference>
<evidence type="ECO:0000256" key="2">
    <source>
        <dbReference type="PIRNR" id="PIRNR002070"/>
    </source>
</evidence>
<proteinExistence type="predicted"/>
<dbReference type="PANTHER" id="PTHR10302:SF0">
    <property type="entry name" value="SINGLE-STRANDED DNA-BINDING PROTEIN, MITOCHONDRIAL"/>
    <property type="match status" value="1"/>
</dbReference>
<protein>
    <recommendedName>
        <fullName evidence="2 3">Single-stranded DNA-binding protein</fullName>
    </recommendedName>
</protein>
<dbReference type="SUPFAM" id="SSF50249">
    <property type="entry name" value="Nucleic acid-binding proteins"/>
    <property type="match status" value="1"/>
</dbReference>
<evidence type="ECO:0000256" key="3">
    <source>
        <dbReference type="RuleBase" id="RU000524"/>
    </source>
</evidence>
<dbReference type="InterPro" id="IPR000424">
    <property type="entry name" value="Primosome_PriB/ssb"/>
</dbReference>
<organism evidence="4 5">
    <name type="scientific">Veillonella magna</name>
    <dbReference type="NCBI Taxonomy" id="464322"/>
    <lineage>
        <taxon>Bacteria</taxon>
        <taxon>Bacillati</taxon>
        <taxon>Bacillota</taxon>
        <taxon>Negativicutes</taxon>
        <taxon>Veillonellales</taxon>
        <taxon>Veillonellaceae</taxon>
        <taxon>Veillonella</taxon>
    </lineage>
</organism>
<gene>
    <name evidence="4" type="ORF">H6A01_00775</name>
</gene>
<reference evidence="4 5" key="1">
    <citation type="journal article" date="2021" name="Sci. Rep.">
        <title>The distribution of antibiotic resistance genes in chicken gut microbiota commensals.</title>
        <authorList>
            <person name="Juricova H."/>
            <person name="Matiasovicova J."/>
            <person name="Kubasova T."/>
            <person name="Cejkova D."/>
            <person name="Rychlik I."/>
        </authorList>
    </citation>
    <scope>NUCLEOTIDE SEQUENCE [LARGE SCALE GENOMIC DNA]</scope>
    <source>
        <strain evidence="4 5">An537</strain>
    </source>
</reference>